<dbReference type="EMBL" id="JARBHB010000015">
    <property type="protein sequence ID" value="KAJ8868081.1"/>
    <property type="molecule type" value="Genomic_DNA"/>
</dbReference>
<organism evidence="2 3">
    <name type="scientific">Dryococelus australis</name>
    <dbReference type="NCBI Taxonomy" id="614101"/>
    <lineage>
        <taxon>Eukaryota</taxon>
        <taxon>Metazoa</taxon>
        <taxon>Ecdysozoa</taxon>
        <taxon>Arthropoda</taxon>
        <taxon>Hexapoda</taxon>
        <taxon>Insecta</taxon>
        <taxon>Pterygota</taxon>
        <taxon>Neoptera</taxon>
        <taxon>Polyneoptera</taxon>
        <taxon>Phasmatodea</taxon>
        <taxon>Verophasmatodea</taxon>
        <taxon>Anareolatae</taxon>
        <taxon>Phasmatidae</taxon>
        <taxon>Eurycanthinae</taxon>
        <taxon>Dryococelus</taxon>
    </lineage>
</organism>
<reference evidence="2 3" key="1">
    <citation type="submission" date="2023-02" db="EMBL/GenBank/DDBJ databases">
        <title>LHISI_Scaffold_Assembly.</title>
        <authorList>
            <person name="Stuart O.P."/>
            <person name="Cleave R."/>
            <person name="Magrath M.J.L."/>
            <person name="Mikheyev A.S."/>
        </authorList>
    </citation>
    <scope>NUCLEOTIDE SEQUENCE [LARGE SCALE GENOMIC DNA]</scope>
    <source>
        <strain evidence="2">Daus_M_001</strain>
        <tissue evidence="2">Leg muscle</tissue>
    </source>
</reference>
<comment type="caution">
    <text evidence="2">The sequence shown here is derived from an EMBL/GenBank/DDBJ whole genome shotgun (WGS) entry which is preliminary data.</text>
</comment>
<gene>
    <name evidence="2" type="ORF">PR048_031890</name>
</gene>
<name>A0ABQ9GAM1_9NEOP</name>
<feature type="region of interest" description="Disordered" evidence="1">
    <location>
        <begin position="129"/>
        <end position="155"/>
    </location>
</feature>
<feature type="region of interest" description="Disordered" evidence="1">
    <location>
        <begin position="1"/>
        <end position="22"/>
    </location>
</feature>
<evidence type="ECO:0000256" key="1">
    <source>
        <dbReference type="SAM" id="MobiDB-lite"/>
    </source>
</evidence>
<protein>
    <submittedName>
        <fullName evidence="2">Uncharacterized protein</fullName>
    </submittedName>
</protein>
<evidence type="ECO:0000313" key="3">
    <source>
        <dbReference type="Proteomes" id="UP001159363"/>
    </source>
</evidence>
<sequence>MERSQNERAEETEDIPEPTPADQCHHLARFPLAKEIAETTTGVRAMPVEYLHFLLACGRTWVSHVFREPLQVTSGDGSLSQDIVLVSCCSSQQLAGSPVTSLSTRRQVTSLDGAGIKGRGKWEIPEKTRRPRASYGTMPTCESPVTRPGIEPATGPFHVDIDSLPQTLQEQVLEIENASATKCDFEKIDKTLFCTKYSKVYPDSRASAAIRLPKTPCKFTCSEYWDTAVIMGASSGQAPCMLHVSNDAMNVSDPPGWMCNHGVAKSDSGTLFICLVALMRKILNWRATRLLIFSAAAPFAIRFQYNSGRCICHVGFLWLFPFTPPAHSFAVVSPALVTLQQLRNSTIKHCQIHLTLLKRGRRATEMPREKAADFQVAVAASLAENWRMTARTHRWSSLSSASRKPVNARLQHCGSEIGSKIDTEYCFTVQVQSWTGDRDEIHFEPPKLAVRNLDLRSAAIVDKCTGADSIAPRRNQSPTSPSPLPGTPLFLERCARGLLMSPSGNPRRRKNVLVKLAGAPALRRITRVGEDSRWWPKTLYILPQPSGRQSLMEAAWRACASEVKCGRRREIARRRRVRCSWLEWTRGGFTRPHALSVLLNSSIQQHTWRLQAGILRSVFQASYARLHQYLLRSEIEWSLFQTRFQFDLGSNLNELHQRNSMIMNLQFIDLGSKEIHNHEIPLVQHFYIGTEIKVDPGSKLGSFDLGSGKMLLQPGIRGAPAVYSSVTARQHGGVLFANQRLLT</sequence>
<proteinExistence type="predicted"/>
<keyword evidence="3" id="KW-1185">Reference proteome</keyword>
<dbReference type="Proteomes" id="UP001159363">
    <property type="component" value="Chromosome 14"/>
</dbReference>
<evidence type="ECO:0000313" key="2">
    <source>
        <dbReference type="EMBL" id="KAJ8868081.1"/>
    </source>
</evidence>
<accession>A0ABQ9GAM1</accession>